<gene>
    <name evidence="3" type="ORF">H257_09044</name>
</gene>
<sequence length="667" mass="72780">MSTESNRSASPAPTAVMKITTPAPPSSSCPYMDAKGGSSILVSDPSVCATTAAASCEVSRMTCEVLRSFSADVTGFINITAVGNMANYKNSYLALTNAATLDLGQFQVPEAVEYLNIENITALDLSQLPTPLPPTVTTLRIVNCNLKAIPSSFSWPSNLNRVGLDSNQLDAIPPNLPAGIQLLAFRHNYLSDFKSLPPGLGGINAINNSIQALTSLDLRDLTYLELGRNPLTTVAFVQLSKSRLTYFGLSNMMVVVSNITLDTSSFQALRNLPRFHLVNGKPYGYRVSNTTVTVNRTACQLLHGTVKYPWAHGNAGDFPVCVVPNNVYHGLPWSGTSLLWVGCIMVGTVLVVLAWMGQKSSQRRRRRRGYFPLHHPNPQPPVVLSKLRPFQLASADVIKTSKYPVIVAHNNEYHMDIWSGTFHGTKVSIKSIKMAAESPDSTDAQITAFIDQVTLLATLRHAHLVAFIGVSWAQNAVADFELVVEFMDTGDLRAFLATHSPATYLWPEKCDVVRGILHGLAYLHTIPHVHGHLKSKNVLLDSKKGTKLAVLGVKPVDFAASAMWFQWAAPERLAGQPVDTAADVYSFGVILWELCTHMLPYADKMNRKRPSPQSIMTQIIAGTLKPSFHAAPPFPSWVQDMATKCLAFDPAQRPTAAELVQTLNSHI</sequence>
<dbReference type="GeneID" id="20811040"/>
<dbReference type="RefSeq" id="XP_009833461.1">
    <property type="nucleotide sequence ID" value="XM_009835159.1"/>
</dbReference>
<dbReference type="PANTHER" id="PTHR44329:SF214">
    <property type="entry name" value="PROTEIN KINASE DOMAIN-CONTAINING PROTEIN"/>
    <property type="match status" value="1"/>
</dbReference>
<keyword evidence="1" id="KW-0812">Transmembrane</keyword>
<dbReference type="OrthoDB" id="4062651at2759"/>
<dbReference type="SUPFAM" id="SSF52058">
    <property type="entry name" value="L domain-like"/>
    <property type="match status" value="1"/>
</dbReference>
<evidence type="ECO:0000256" key="1">
    <source>
        <dbReference type="SAM" id="Phobius"/>
    </source>
</evidence>
<dbReference type="SUPFAM" id="SSF56112">
    <property type="entry name" value="Protein kinase-like (PK-like)"/>
    <property type="match status" value="1"/>
</dbReference>
<dbReference type="AlphaFoldDB" id="W4GBW9"/>
<dbReference type="InterPro" id="IPR051681">
    <property type="entry name" value="Ser/Thr_Kinases-Pseudokinases"/>
</dbReference>
<dbReference type="PROSITE" id="PS50011">
    <property type="entry name" value="PROTEIN_KINASE_DOM"/>
    <property type="match status" value="1"/>
</dbReference>
<dbReference type="STRING" id="112090.W4GBW9"/>
<keyword evidence="3" id="KW-0418">Kinase</keyword>
<dbReference type="PANTHER" id="PTHR44329">
    <property type="entry name" value="SERINE/THREONINE-PROTEIN KINASE TNNI3K-RELATED"/>
    <property type="match status" value="1"/>
</dbReference>
<name>W4GBW9_APHAT</name>
<keyword evidence="1" id="KW-0472">Membrane</keyword>
<feature type="domain" description="Protein kinase" evidence="2">
    <location>
        <begin position="392"/>
        <end position="667"/>
    </location>
</feature>
<dbReference type="InterPro" id="IPR001245">
    <property type="entry name" value="Ser-Thr/Tyr_kinase_cat_dom"/>
</dbReference>
<reference evidence="3" key="1">
    <citation type="submission" date="2013-12" db="EMBL/GenBank/DDBJ databases">
        <title>The Genome Sequence of Aphanomyces astaci APO3.</title>
        <authorList>
            <consortium name="The Broad Institute Genomics Platform"/>
            <person name="Russ C."/>
            <person name="Tyler B."/>
            <person name="van West P."/>
            <person name="Dieguez-Uribeondo J."/>
            <person name="Young S.K."/>
            <person name="Zeng Q."/>
            <person name="Gargeya S."/>
            <person name="Fitzgerald M."/>
            <person name="Abouelleil A."/>
            <person name="Alvarado L."/>
            <person name="Chapman S.B."/>
            <person name="Gainer-Dewar J."/>
            <person name="Goldberg J."/>
            <person name="Griggs A."/>
            <person name="Gujja S."/>
            <person name="Hansen M."/>
            <person name="Howarth C."/>
            <person name="Imamovic A."/>
            <person name="Ireland A."/>
            <person name="Larimer J."/>
            <person name="McCowan C."/>
            <person name="Murphy C."/>
            <person name="Pearson M."/>
            <person name="Poon T.W."/>
            <person name="Priest M."/>
            <person name="Roberts A."/>
            <person name="Saif S."/>
            <person name="Shea T."/>
            <person name="Sykes S."/>
            <person name="Wortman J."/>
            <person name="Nusbaum C."/>
            <person name="Birren B."/>
        </authorList>
    </citation>
    <scope>NUCLEOTIDE SEQUENCE [LARGE SCALE GENOMIC DNA]</scope>
    <source>
        <strain evidence="3">APO3</strain>
    </source>
</reference>
<keyword evidence="1" id="KW-1133">Transmembrane helix</keyword>
<dbReference type="InterPro" id="IPR032675">
    <property type="entry name" value="LRR_dom_sf"/>
</dbReference>
<dbReference type="InterPro" id="IPR011009">
    <property type="entry name" value="Kinase-like_dom_sf"/>
</dbReference>
<evidence type="ECO:0000259" key="2">
    <source>
        <dbReference type="PROSITE" id="PS50011"/>
    </source>
</evidence>
<dbReference type="EMBL" id="KI913134">
    <property type="protein sequence ID" value="ETV77155.1"/>
    <property type="molecule type" value="Genomic_DNA"/>
</dbReference>
<protein>
    <submittedName>
        <fullName evidence="3">TKL protein kinase</fullName>
    </submittedName>
</protein>
<accession>W4GBW9</accession>
<feature type="transmembrane region" description="Helical" evidence="1">
    <location>
        <begin position="338"/>
        <end position="357"/>
    </location>
</feature>
<proteinExistence type="predicted"/>
<evidence type="ECO:0000313" key="3">
    <source>
        <dbReference type="EMBL" id="ETV77155.1"/>
    </source>
</evidence>
<dbReference type="Gene3D" id="1.10.510.10">
    <property type="entry name" value="Transferase(Phosphotransferase) domain 1"/>
    <property type="match status" value="1"/>
</dbReference>
<dbReference type="Pfam" id="PF07714">
    <property type="entry name" value="PK_Tyr_Ser-Thr"/>
    <property type="match status" value="1"/>
</dbReference>
<dbReference type="Gene3D" id="3.30.200.20">
    <property type="entry name" value="Phosphorylase Kinase, domain 1"/>
    <property type="match status" value="1"/>
</dbReference>
<dbReference type="GO" id="GO:0005524">
    <property type="term" value="F:ATP binding"/>
    <property type="evidence" value="ECO:0007669"/>
    <property type="project" value="InterPro"/>
</dbReference>
<dbReference type="InterPro" id="IPR000719">
    <property type="entry name" value="Prot_kinase_dom"/>
</dbReference>
<keyword evidence="3" id="KW-0808">Transferase</keyword>
<dbReference type="Gene3D" id="3.80.10.10">
    <property type="entry name" value="Ribonuclease Inhibitor"/>
    <property type="match status" value="1"/>
</dbReference>
<dbReference type="GO" id="GO:0004674">
    <property type="term" value="F:protein serine/threonine kinase activity"/>
    <property type="evidence" value="ECO:0007669"/>
    <property type="project" value="TreeGrafter"/>
</dbReference>
<dbReference type="VEuPathDB" id="FungiDB:H257_09044"/>
<organism evidence="3">
    <name type="scientific">Aphanomyces astaci</name>
    <name type="common">Crayfish plague agent</name>
    <dbReference type="NCBI Taxonomy" id="112090"/>
    <lineage>
        <taxon>Eukaryota</taxon>
        <taxon>Sar</taxon>
        <taxon>Stramenopiles</taxon>
        <taxon>Oomycota</taxon>
        <taxon>Saprolegniomycetes</taxon>
        <taxon>Saprolegniales</taxon>
        <taxon>Verrucalvaceae</taxon>
        <taxon>Aphanomyces</taxon>
    </lineage>
</organism>